<dbReference type="PANTHER" id="PTHR12534">
    <property type="entry name" value="30S RIBOSOMAL PROTEIN S2 PROKARYOTIC AND ORGANELLAR"/>
    <property type="match status" value="1"/>
</dbReference>
<dbReference type="InterPro" id="IPR005706">
    <property type="entry name" value="Ribosomal_uS2_bac/mit/plastid"/>
</dbReference>
<evidence type="ECO:0000256" key="1">
    <source>
        <dbReference type="ARBA" id="ARBA00006242"/>
    </source>
</evidence>
<dbReference type="InterPro" id="IPR023591">
    <property type="entry name" value="Ribosomal_uS2_flav_dom_sf"/>
</dbReference>
<keyword evidence="2" id="KW-0496">Mitochondrion</keyword>
<dbReference type="PANTHER" id="PTHR12534:SF0">
    <property type="entry name" value="SMALL RIBOSOMAL SUBUNIT PROTEIN US2M"/>
    <property type="match status" value="1"/>
</dbReference>
<sequence length="217" mass="25135">MEEILGTQAPLGGQRVHPKQAHAVLGQRHSLWVHDGEQIRSSLLRTLFFLQEVAQRDGTVLFINRNPLYEPLVREVASMCRQPHVQTKWTAGLLSNWDQTQRQLDHYASFTNRYGDWLDQNDKSFPMYLRMQKRFDGLKSLRSLPDACIFLSLADNQAAFREACQLNIPTIGFLNTDMNPTKVDYPIYGQTQSLQWMHYVLESFALCFLKYPPSERG</sequence>
<dbReference type="GO" id="GO:0005763">
    <property type="term" value="C:mitochondrial small ribosomal subunit"/>
    <property type="evidence" value="ECO:0007669"/>
    <property type="project" value="TreeGrafter"/>
</dbReference>
<dbReference type="Gene3D" id="3.40.50.10490">
    <property type="entry name" value="Glucose-6-phosphate isomerase like protein, domain 1"/>
    <property type="match status" value="1"/>
</dbReference>
<reference evidence="2" key="1">
    <citation type="journal article" date="2019" name="Genome Biol. Evol.">
        <title>Tracing the Evolution of the Plastome and Mitogenome in the Chloropicophyceae Uncovered Convergent tRNA Gene Losses and a Variant Plastid Genetic Code.</title>
        <authorList>
            <person name="Turmel M."/>
            <person name="Dos Santos A.L."/>
            <person name="Otis C."/>
            <person name="Sergerie R."/>
            <person name="Lemieux C."/>
        </authorList>
    </citation>
    <scope>NUCLEOTIDE SEQUENCE</scope>
</reference>
<protein>
    <submittedName>
        <fullName evidence="2">Ribosomal protein S2</fullName>
    </submittedName>
</protein>
<comment type="similarity">
    <text evidence="1">Belongs to the universal ribosomal protein uS2 family.</text>
</comment>
<dbReference type="RefSeq" id="YP_009647152.1">
    <property type="nucleotide sequence ID" value="NC_042602.1"/>
</dbReference>
<accession>A0A4D6C559</accession>
<dbReference type="GeneID" id="40513554"/>
<dbReference type="SUPFAM" id="SSF52313">
    <property type="entry name" value="Ribosomal protein S2"/>
    <property type="match status" value="1"/>
</dbReference>
<gene>
    <name evidence="2" type="primary">rps2</name>
</gene>
<dbReference type="CDD" id="cd01425">
    <property type="entry name" value="RPS2"/>
    <property type="match status" value="1"/>
</dbReference>
<geneLocation type="mitochondrion" evidence="2"/>
<dbReference type="InterPro" id="IPR001865">
    <property type="entry name" value="Ribosomal_uS2"/>
</dbReference>
<name>A0A4D6C559_9CHLO</name>
<dbReference type="AlphaFoldDB" id="A0A4D6C559"/>
<dbReference type="NCBIfam" id="TIGR01011">
    <property type="entry name" value="rpsB_bact"/>
    <property type="match status" value="1"/>
</dbReference>
<evidence type="ECO:0000313" key="2">
    <source>
        <dbReference type="EMBL" id="QBX98825.1"/>
    </source>
</evidence>
<dbReference type="GO" id="GO:0003735">
    <property type="term" value="F:structural constituent of ribosome"/>
    <property type="evidence" value="ECO:0007669"/>
    <property type="project" value="InterPro"/>
</dbReference>
<keyword evidence="2" id="KW-0689">Ribosomal protein</keyword>
<proteinExistence type="inferred from homology"/>
<dbReference type="PRINTS" id="PR00395">
    <property type="entry name" value="RIBOSOMALS2"/>
</dbReference>
<dbReference type="HAMAP" id="MF_00291_B">
    <property type="entry name" value="Ribosomal_uS2_B"/>
    <property type="match status" value="1"/>
</dbReference>
<dbReference type="Gene3D" id="1.10.287.610">
    <property type="entry name" value="Helix hairpin bin"/>
    <property type="match status" value="1"/>
</dbReference>
<dbReference type="Pfam" id="PF00318">
    <property type="entry name" value="Ribosomal_S2"/>
    <property type="match status" value="1"/>
</dbReference>
<keyword evidence="2" id="KW-0687">Ribonucleoprotein</keyword>
<dbReference type="GO" id="GO:0006412">
    <property type="term" value="P:translation"/>
    <property type="evidence" value="ECO:0007669"/>
    <property type="project" value="InterPro"/>
</dbReference>
<organism evidence="2">
    <name type="scientific">Chloropicon maureeniae</name>
    <dbReference type="NCBI Taxonomy" id="1461542"/>
    <lineage>
        <taxon>Eukaryota</taxon>
        <taxon>Viridiplantae</taxon>
        <taxon>Chlorophyta</taxon>
        <taxon>Chloropicophyceae</taxon>
        <taxon>Chloropicales</taxon>
        <taxon>Chloropicaceae</taxon>
        <taxon>Chloropicon</taxon>
    </lineage>
</organism>
<dbReference type="EMBL" id="MK086008">
    <property type="protein sequence ID" value="QBX98825.1"/>
    <property type="molecule type" value="Genomic_DNA"/>
</dbReference>